<dbReference type="EMBL" id="NCVQ01000001">
    <property type="protein sequence ID" value="PWZ58666.1"/>
    <property type="molecule type" value="Genomic_DNA"/>
</dbReference>
<comment type="caution">
    <text evidence="1">The sequence shown here is derived from an EMBL/GenBank/DDBJ whole genome shotgun (WGS) entry which is preliminary data.</text>
</comment>
<sequence length="13" mass="1349">MCKGLNSLLSLVA</sequence>
<name>A0A317YKK5_MAIZE</name>
<reference evidence="1" key="1">
    <citation type="journal article" date="2018" name="Nat. Genet.">
        <title>Extensive intraspecific gene order and gene structural variations between Mo17 and other maize genomes.</title>
        <authorList>
            <person name="Sun S."/>
            <person name="Zhou Y."/>
            <person name="Chen J."/>
            <person name="Shi J."/>
            <person name="Zhao H."/>
            <person name="Zhao H."/>
            <person name="Song W."/>
            <person name="Zhang M."/>
            <person name="Cui Y."/>
            <person name="Dong X."/>
            <person name="Liu H."/>
            <person name="Ma X."/>
            <person name="Jiao Y."/>
            <person name="Wang B."/>
            <person name="Wei X."/>
            <person name="Stein J.C."/>
            <person name="Glaubitz J.C."/>
            <person name="Lu F."/>
            <person name="Yu G."/>
            <person name="Liang C."/>
            <person name="Fengler K."/>
            <person name="Li B."/>
            <person name="Rafalski A."/>
            <person name="Schnable P.S."/>
            <person name="Ware D.H."/>
            <person name="Buckler E.S."/>
            <person name="Lai J."/>
        </authorList>
    </citation>
    <scope>NUCLEOTIDE SEQUENCE [LARGE SCALE GENOMIC DNA]</scope>
    <source>
        <tissue evidence="1">Seedling</tissue>
    </source>
</reference>
<protein>
    <submittedName>
        <fullName evidence="1">Uncharacterized protein</fullName>
    </submittedName>
</protein>
<gene>
    <name evidence="1" type="ORF">Zm00014a_021693</name>
</gene>
<organism evidence="1">
    <name type="scientific">Zea mays</name>
    <name type="common">Maize</name>
    <dbReference type="NCBI Taxonomy" id="4577"/>
    <lineage>
        <taxon>Eukaryota</taxon>
        <taxon>Viridiplantae</taxon>
        <taxon>Streptophyta</taxon>
        <taxon>Embryophyta</taxon>
        <taxon>Tracheophyta</taxon>
        <taxon>Spermatophyta</taxon>
        <taxon>Magnoliopsida</taxon>
        <taxon>Liliopsida</taxon>
        <taxon>Poales</taxon>
        <taxon>Poaceae</taxon>
        <taxon>PACMAD clade</taxon>
        <taxon>Panicoideae</taxon>
        <taxon>Andropogonodae</taxon>
        <taxon>Andropogoneae</taxon>
        <taxon>Tripsacinae</taxon>
        <taxon>Zea</taxon>
    </lineage>
</organism>
<dbReference type="Proteomes" id="UP000251960">
    <property type="component" value="Chromosome 1"/>
</dbReference>
<accession>A0A317YKK5</accession>
<proteinExistence type="predicted"/>
<evidence type="ECO:0000313" key="1">
    <source>
        <dbReference type="EMBL" id="PWZ58666.1"/>
    </source>
</evidence>